<dbReference type="KEGG" id="vnx:VNE69_01119"/>
<dbReference type="RefSeq" id="XP_065328326.1">
    <property type="nucleotide sequence ID" value="XM_065472254.1"/>
</dbReference>
<name>A0AAX4J8C0_9MICR</name>
<gene>
    <name evidence="2" type="ORF">VNE69_01119</name>
</gene>
<dbReference type="Proteomes" id="UP001334084">
    <property type="component" value="Chromosome 1"/>
</dbReference>
<dbReference type="EMBL" id="CP142726">
    <property type="protein sequence ID" value="WUR02181.1"/>
    <property type="molecule type" value="Genomic_DNA"/>
</dbReference>
<evidence type="ECO:0008006" key="4">
    <source>
        <dbReference type="Google" id="ProtNLM"/>
    </source>
</evidence>
<organism evidence="2 3">
    <name type="scientific">Vairimorpha necatrix</name>
    <dbReference type="NCBI Taxonomy" id="6039"/>
    <lineage>
        <taxon>Eukaryota</taxon>
        <taxon>Fungi</taxon>
        <taxon>Fungi incertae sedis</taxon>
        <taxon>Microsporidia</taxon>
        <taxon>Nosematidae</taxon>
        <taxon>Vairimorpha</taxon>
    </lineage>
</organism>
<protein>
    <recommendedName>
        <fullName evidence="4">LAGLIDADG homing endonuclease</fullName>
    </recommendedName>
</protein>
<keyword evidence="1" id="KW-0812">Transmembrane</keyword>
<keyword evidence="3" id="KW-1185">Reference proteome</keyword>
<evidence type="ECO:0000313" key="2">
    <source>
        <dbReference type="EMBL" id="WUR02181.1"/>
    </source>
</evidence>
<keyword evidence="1" id="KW-1133">Transmembrane helix</keyword>
<dbReference type="GeneID" id="90539984"/>
<dbReference type="AlphaFoldDB" id="A0AAX4J8C0"/>
<proteinExistence type="predicted"/>
<accession>A0AAX4J8C0</accession>
<feature type="transmembrane region" description="Helical" evidence="1">
    <location>
        <begin position="7"/>
        <end position="27"/>
    </location>
</feature>
<evidence type="ECO:0000313" key="3">
    <source>
        <dbReference type="Proteomes" id="UP001334084"/>
    </source>
</evidence>
<sequence>MIEKNDALQFFIICFPMACLLFHNMFLDTMLVKNDKKMNYFRCPRASKDFNIQLVYQNNKYNVYNKFGKINELNHMNLLSNNENLVKDIINLHFTARRSINIRILDKILVIYSKNSVGDDLYNLDQEVKTCDDLLNANIVKNPINKEMFDTLVYLIVMGYLDKKLCLLYRNSFLIVSDDGRATLFDINLEDFLEEKISKGQNCLLFYFWTRGMDIWYRKNHIYNKKIQSRSLKTFRDLFKYYLNYDRTRKIEDLVFEQKYHEIPKHIKKEEFDRVTAIIKEHDLKKNLFALS</sequence>
<reference evidence="2" key="1">
    <citation type="journal article" date="2024" name="BMC Genomics">
        <title>Functional annotation of a divergent genome using sequence and structure-based similarity.</title>
        <authorList>
            <person name="Svedberg D."/>
            <person name="Winiger R.R."/>
            <person name="Berg A."/>
            <person name="Sharma H."/>
            <person name="Tellgren-Roth C."/>
            <person name="Debrunner-Vossbrinck B.A."/>
            <person name="Vossbrinck C.R."/>
            <person name="Barandun J."/>
        </authorList>
    </citation>
    <scope>NUCLEOTIDE SEQUENCE</scope>
    <source>
        <strain evidence="2">Illinois isolate</strain>
    </source>
</reference>
<keyword evidence="1" id="KW-0472">Membrane</keyword>
<evidence type="ECO:0000256" key="1">
    <source>
        <dbReference type="SAM" id="Phobius"/>
    </source>
</evidence>